<dbReference type="InterPro" id="IPR036249">
    <property type="entry name" value="Thioredoxin-like_sf"/>
</dbReference>
<comment type="similarity">
    <text evidence="6">Belongs to the peroxiredoxin family. AhpE subfamily.</text>
</comment>
<dbReference type="CDD" id="cd03018">
    <property type="entry name" value="PRX_AhpE_like"/>
    <property type="match status" value="1"/>
</dbReference>
<keyword evidence="2" id="KW-0560">Oxidoreductase</keyword>
<name>A0AA46YMB1_9ACTN</name>
<organism evidence="14 15">
    <name type="scientific">Solicola gregarius</name>
    <dbReference type="NCBI Taxonomy" id="2908642"/>
    <lineage>
        <taxon>Bacteria</taxon>
        <taxon>Bacillati</taxon>
        <taxon>Actinomycetota</taxon>
        <taxon>Actinomycetes</taxon>
        <taxon>Propionibacteriales</taxon>
        <taxon>Nocardioidaceae</taxon>
        <taxon>Solicola</taxon>
    </lineage>
</organism>
<evidence type="ECO:0000256" key="4">
    <source>
        <dbReference type="ARBA" id="ARBA00052774"/>
    </source>
</evidence>
<dbReference type="Pfam" id="PF00578">
    <property type="entry name" value="AhpC-TSA"/>
    <property type="match status" value="1"/>
</dbReference>
<comment type="catalytic activity">
    <reaction evidence="4">
        <text>[mycoredoxin]-L-dithiol + a hydroperoxide = [mycoredoxin]-L-disulfide + an alcohol + H2O</text>
        <dbReference type="Rhea" id="RHEA:62640"/>
        <dbReference type="Rhea" id="RHEA-COMP:16137"/>
        <dbReference type="Rhea" id="RHEA-COMP:16138"/>
        <dbReference type="ChEBI" id="CHEBI:15377"/>
        <dbReference type="ChEBI" id="CHEBI:29950"/>
        <dbReference type="ChEBI" id="CHEBI:30879"/>
        <dbReference type="ChEBI" id="CHEBI:35924"/>
        <dbReference type="ChEBI" id="CHEBI:50058"/>
        <dbReference type="EC" id="1.11.1.29"/>
    </reaction>
</comment>
<dbReference type="GO" id="GO:0005829">
    <property type="term" value="C:cytosol"/>
    <property type="evidence" value="ECO:0007669"/>
    <property type="project" value="TreeGrafter"/>
</dbReference>
<dbReference type="GO" id="GO:0033554">
    <property type="term" value="P:cellular response to stress"/>
    <property type="evidence" value="ECO:0007669"/>
    <property type="project" value="TreeGrafter"/>
</dbReference>
<comment type="function">
    <text evidence="5">Thiol-specific peroxidase that catalyzes the reduction of hydrogen peroxide and organic hydroperoxides to water and alcohols, respectively. Plays a role in cell protection against oxidative stress by detoxifying peroxides. May represent an important antioxidant defense against cytotoxic peroxides, especially peroxynitrite, which can be formed by activated macrophages during infection.</text>
</comment>
<dbReference type="GO" id="GO:0008379">
    <property type="term" value="F:thioredoxin peroxidase activity"/>
    <property type="evidence" value="ECO:0007669"/>
    <property type="project" value="TreeGrafter"/>
</dbReference>
<reference evidence="14" key="1">
    <citation type="submission" date="2022-01" db="EMBL/GenBank/DDBJ databases">
        <title>Nocardioidaceae gen. sp. A5X3R13.</title>
        <authorList>
            <person name="Lopez Marin M.A."/>
            <person name="Uhlik O."/>
        </authorList>
    </citation>
    <scope>NUCLEOTIDE SEQUENCE</scope>
    <source>
        <strain evidence="14">A5X3R13</strain>
    </source>
</reference>
<evidence type="ECO:0000256" key="8">
    <source>
        <dbReference type="ARBA" id="ARBA00067009"/>
    </source>
</evidence>
<evidence type="ECO:0000256" key="1">
    <source>
        <dbReference type="ARBA" id="ARBA00009796"/>
    </source>
</evidence>
<gene>
    <name evidence="14" type="ORF">L0C25_00545</name>
</gene>
<dbReference type="InterPro" id="IPR013766">
    <property type="entry name" value="Thioredoxin_domain"/>
</dbReference>
<dbReference type="EMBL" id="CP094970">
    <property type="protein sequence ID" value="UYM05608.1"/>
    <property type="molecule type" value="Genomic_DNA"/>
</dbReference>
<accession>A0AA46YMB1</accession>
<comment type="similarity">
    <text evidence="1">Belongs to the peroxiredoxin family. AhpC/Prx1 subfamily.</text>
</comment>
<dbReference type="GO" id="GO:0042744">
    <property type="term" value="P:hydrogen peroxide catabolic process"/>
    <property type="evidence" value="ECO:0007669"/>
    <property type="project" value="TreeGrafter"/>
</dbReference>
<dbReference type="Proteomes" id="UP001164390">
    <property type="component" value="Chromosome"/>
</dbReference>
<evidence type="ECO:0000256" key="9">
    <source>
        <dbReference type="ARBA" id="ARBA00068979"/>
    </source>
</evidence>
<evidence type="ECO:0000256" key="11">
    <source>
        <dbReference type="ARBA" id="ARBA00083736"/>
    </source>
</evidence>
<dbReference type="FunFam" id="3.40.30.10:FF:000118">
    <property type="entry name" value="Peroxiredoxin AhpE"/>
    <property type="match status" value="1"/>
</dbReference>
<sequence>MTQIGEQAPDFTLANQHGEQVSLSDYRGSKAVVLVFYPFAFSGICTGELCTLRDRLPDFDNDDVALLAVSCDAMFSLRAFADAEGLTYPLLSDHWPHGAVAKSYDNFDEEKGCALRGTYLIDREGVLRWKVENGLPDARDVDEYVSALAAV</sequence>
<evidence type="ECO:0000256" key="2">
    <source>
        <dbReference type="ARBA" id="ARBA00023002"/>
    </source>
</evidence>
<feature type="domain" description="Thioredoxin" evidence="13">
    <location>
        <begin position="2"/>
        <end position="151"/>
    </location>
</feature>
<dbReference type="PANTHER" id="PTHR10681:SF128">
    <property type="entry name" value="THIOREDOXIN-DEPENDENT PEROXIDE REDUCTASE, MITOCHONDRIAL"/>
    <property type="match status" value="1"/>
</dbReference>
<feature type="active site" description="Cysteine sulfenic acid (-SOH) intermediate; for peroxidase activity" evidence="12">
    <location>
        <position position="45"/>
    </location>
</feature>
<proteinExistence type="inferred from homology"/>
<protein>
    <recommendedName>
        <fullName evidence="9">Alkyl hydroperoxide reductase E</fullName>
        <ecNumber evidence="8">1.11.1.29</ecNumber>
    </recommendedName>
    <alternativeName>
        <fullName evidence="10">Mycoredoxin-dependent peroxiredoxin</fullName>
    </alternativeName>
    <alternativeName>
        <fullName evidence="11">Peroxiredoxin AhpE</fullName>
    </alternativeName>
    <alternativeName>
        <fullName evidence="3">Thioredoxin peroxidase</fullName>
    </alternativeName>
</protein>
<evidence type="ECO:0000313" key="14">
    <source>
        <dbReference type="EMBL" id="UYM05608.1"/>
    </source>
</evidence>
<dbReference type="EC" id="1.11.1.29" evidence="8"/>
<comment type="subunit">
    <text evidence="7">Homodimer. Forms both dimers and octamers; a tightly-associated dimer and a ring-like octamer.</text>
</comment>
<evidence type="ECO:0000313" key="15">
    <source>
        <dbReference type="Proteomes" id="UP001164390"/>
    </source>
</evidence>
<dbReference type="InterPro" id="IPR024706">
    <property type="entry name" value="Peroxiredoxin_AhpC-typ"/>
</dbReference>
<evidence type="ECO:0000256" key="12">
    <source>
        <dbReference type="PIRSR" id="PIRSR000239-1"/>
    </source>
</evidence>
<keyword evidence="15" id="KW-1185">Reference proteome</keyword>
<dbReference type="AlphaFoldDB" id="A0AA46YMB1"/>
<dbReference type="SUPFAM" id="SSF52833">
    <property type="entry name" value="Thioredoxin-like"/>
    <property type="match status" value="1"/>
</dbReference>
<evidence type="ECO:0000256" key="10">
    <source>
        <dbReference type="ARBA" id="ARBA00082991"/>
    </source>
</evidence>
<dbReference type="PIRSF" id="PIRSF000239">
    <property type="entry name" value="AHPC"/>
    <property type="match status" value="1"/>
</dbReference>
<evidence type="ECO:0000259" key="13">
    <source>
        <dbReference type="PROSITE" id="PS51352"/>
    </source>
</evidence>
<dbReference type="KEGG" id="sgrg:L0C25_00545"/>
<evidence type="ECO:0000256" key="5">
    <source>
        <dbReference type="ARBA" id="ARBA00056930"/>
    </source>
</evidence>
<dbReference type="PROSITE" id="PS51352">
    <property type="entry name" value="THIOREDOXIN_2"/>
    <property type="match status" value="1"/>
</dbReference>
<evidence type="ECO:0000256" key="7">
    <source>
        <dbReference type="ARBA" id="ARBA00065226"/>
    </source>
</evidence>
<dbReference type="GO" id="GO:0045454">
    <property type="term" value="P:cell redox homeostasis"/>
    <property type="evidence" value="ECO:0007669"/>
    <property type="project" value="TreeGrafter"/>
</dbReference>
<evidence type="ECO:0000256" key="6">
    <source>
        <dbReference type="ARBA" id="ARBA00060973"/>
    </source>
</evidence>
<dbReference type="PANTHER" id="PTHR10681">
    <property type="entry name" value="THIOREDOXIN PEROXIDASE"/>
    <property type="match status" value="1"/>
</dbReference>
<dbReference type="RefSeq" id="WP_271634425.1">
    <property type="nucleotide sequence ID" value="NZ_CP094970.1"/>
</dbReference>
<dbReference type="InterPro" id="IPR050217">
    <property type="entry name" value="Peroxiredoxin"/>
</dbReference>
<dbReference type="GO" id="GO:0006979">
    <property type="term" value="P:response to oxidative stress"/>
    <property type="evidence" value="ECO:0007669"/>
    <property type="project" value="TreeGrafter"/>
</dbReference>
<evidence type="ECO:0000256" key="3">
    <source>
        <dbReference type="ARBA" id="ARBA00032824"/>
    </source>
</evidence>
<dbReference type="Gene3D" id="3.40.30.10">
    <property type="entry name" value="Glutaredoxin"/>
    <property type="match status" value="1"/>
</dbReference>
<dbReference type="InterPro" id="IPR000866">
    <property type="entry name" value="AhpC/TSA"/>
</dbReference>